<gene>
    <name evidence="1" type="ORF">HDU87_005541</name>
</gene>
<dbReference type="AlphaFoldDB" id="A0AAD5THU7"/>
<organism evidence="1 2">
    <name type="scientific">Geranomyces variabilis</name>
    <dbReference type="NCBI Taxonomy" id="109894"/>
    <lineage>
        <taxon>Eukaryota</taxon>
        <taxon>Fungi</taxon>
        <taxon>Fungi incertae sedis</taxon>
        <taxon>Chytridiomycota</taxon>
        <taxon>Chytridiomycota incertae sedis</taxon>
        <taxon>Chytridiomycetes</taxon>
        <taxon>Spizellomycetales</taxon>
        <taxon>Powellomycetaceae</taxon>
        <taxon>Geranomyces</taxon>
    </lineage>
</organism>
<dbReference type="Proteomes" id="UP001212152">
    <property type="component" value="Unassembled WGS sequence"/>
</dbReference>
<sequence length="240" mass="27045">MLIRGSEQHCIGLKDKAHLAFPAAVGGDPNGLLPHVKQRCDEYREDARRVAGDAGADERMFWRMMCGSLWQAWEKLTPDSNVGLENHERSAWVDHVIGWFSPLRLTKLVSWRWCEYSYDARIFSQQTKEGYAAASKKYGDALGRDPTTQKERILMESSSGLDKEDLEHTIGDSLKLIENAVMGLRHEMAENKNASAASMTKRMVMTVQAVRDVLTLSYACIGADGKWEILEVRSAKIPRT</sequence>
<evidence type="ECO:0000313" key="1">
    <source>
        <dbReference type="EMBL" id="KAJ3176024.1"/>
    </source>
</evidence>
<accession>A0AAD5THU7</accession>
<evidence type="ECO:0000313" key="2">
    <source>
        <dbReference type="Proteomes" id="UP001212152"/>
    </source>
</evidence>
<name>A0AAD5THU7_9FUNG</name>
<protein>
    <submittedName>
        <fullName evidence="1">Uncharacterized protein</fullName>
    </submittedName>
</protein>
<comment type="caution">
    <text evidence="1">The sequence shown here is derived from an EMBL/GenBank/DDBJ whole genome shotgun (WGS) entry which is preliminary data.</text>
</comment>
<reference evidence="1" key="1">
    <citation type="submission" date="2020-05" db="EMBL/GenBank/DDBJ databases">
        <title>Phylogenomic resolution of chytrid fungi.</title>
        <authorList>
            <person name="Stajich J.E."/>
            <person name="Amses K."/>
            <person name="Simmons R."/>
            <person name="Seto K."/>
            <person name="Myers J."/>
            <person name="Bonds A."/>
            <person name="Quandt C.A."/>
            <person name="Barry K."/>
            <person name="Liu P."/>
            <person name="Grigoriev I."/>
            <person name="Longcore J.E."/>
            <person name="James T.Y."/>
        </authorList>
    </citation>
    <scope>NUCLEOTIDE SEQUENCE</scope>
    <source>
        <strain evidence="1">JEL0379</strain>
    </source>
</reference>
<proteinExistence type="predicted"/>
<dbReference type="EMBL" id="JADGJQ010000045">
    <property type="protein sequence ID" value="KAJ3176024.1"/>
    <property type="molecule type" value="Genomic_DNA"/>
</dbReference>
<keyword evidence="2" id="KW-1185">Reference proteome</keyword>